<feature type="domain" description="DUF4935" evidence="1">
    <location>
        <begin position="8"/>
        <end position="163"/>
    </location>
</feature>
<dbReference type="AlphaFoldDB" id="A0A5J4PBW2"/>
<dbReference type="InterPro" id="IPR032557">
    <property type="entry name" value="DUF4935"/>
</dbReference>
<gene>
    <name evidence="2" type="ORF">EZS27_041378</name>
</gene>
<sequence length="164" mass="19014">MLNAQQVIYNDFYLKGAKIRNLCESAKSTGDIIYIPVVVIDESINQYRERLKAEQTKIAKEISEINKLASKNIDNPLTKEFVSQEIEKYPETFKKRVKCLDIQMLAYPTTPHKELVKRDLARKKPFQESGKGYRDALIWENVKTICKKSPDLFDLPKVIFISSQ</sequence>
<protein>
    <recommendedName>
        <fullName evidence="1">DUF4935 domain-containing protein</fullName>
    </recommendedName>
</protein>
<name>A0A5J4PBW2_9ZZZZ</name>
<evidence type="ECO:0000313" key="2">
    <source>
        <dbReference type="EMBL" id="KAA6306957.1"/>
    </source>
</evidence>
<accession>A0A5J4PBW2</accession>
<comment type="caution">
    <text evidence="2">The sequence shown here is derived from an EMBL/GenBank/DDBJ whole genome shotgun (WGS) entry which is preliminary data.</text>
</comment>
<dbReference type="EMBL" id="SNRY01009515">
    <property type="protein sequence ID" value="KAA6306957.1"/>
    <property type="molecule type" value="Genomic_DNA"/>
</dbReference>
<proteinExistence type="predicted"/>
<evidence type="ECO:0000259" key="1">
    <source>
        <dbReference type="Pfam" id="PF16289"/>
    </source>
</evidence>
<dbReference type="Pfam" id="PF16289">
    <property type="entry name" value="PIN_12"/>
    <property type="match status" value="1"/>
</dbReference>
<reference evidence="2" key="1">
    <citation type="submission" date="2019-03" db="EMBL/GenBank/DDBJ databases">
        <title>Single cell metagenomics reveals metabolic interactions within the superorganism composed of flagellate Streblomastix strix and complex community of Bacteroidetes bacteria on its surface.</title>
        <authorList>
            <person name="Treitli S.C."/>
            <person name="Kolisko M."/>
            <person name="Husnik F."/>
            <person name="Keeling P."/>
            <person name="Hampl V."/>
        </authorList>
    </citation>
    <scope>NUCLEOTIDE SEQUENCE</scope>
    <source>
        <strain evidence="2">STM</strain>
    </source>
</reference>
<organism evidence="2">
    <name type="scientific">termite gut metagenome</name>
    <dbReference type="NCBI Taxonomy" id="433724"/>
    <lineage>
        <taxon>unclassified sequences</taxon>
        <taxon>metagenomes</taxon>
        <taxon>organismal metagenomes</taxon>
    </lineage>
</organism>